<dbReference type="InterPro" id="IPR015946">
    <property type="entry name" value="KH_dom-like_a/b"/>
</dbReference>
<dbReference type="AlphaFoldDB" id="A0A078KDU1"/>
<proteinExistence type="inferred from homology"/>
<evidence type="ECO:0000256" key="3">
    <source>
        <dbReference type="ARBA" id="ARBA00022884"/>
    </source>
</evidence>
<evidence type="ECO:0000259" key="10">
    <source>
        <dbReference type="PROSITE" id="PS50823"/>
    </source>
</evidence>
<dbReference type="FunFam" id="3.30.300.20:FF:000001">
    <property type="entry name" value="30S ribosomal protein S3"/>
    <property type="match status" value="1"/>
</dbReference>
<dbReference type="Pfam" id="PF00189">
    <property type="entry name" value="Ribosomal_S3_C"/>
    <property type="match status" value="1"/>
</dbReference>
<dbReference type="Proteomes" id="UP000032420">
    <property type="component" value="Chromosome I"/>
</dbReference>
<feature type="domain" description="KH type-2" evidence="10">
    <location>
        <begin position="39"/>
        <end position="108"/>
    </location>
</feature>
<sequence length="230" mass="26536">MGQKVNPIGIRLGIIKDHMSIWFADRKNYTNKLKIDLQIRYFLEKILKDAYISNIKIMHNQNNMVYVTIYTDNPGIIIGKQGEDIDYIRNDLMLLTGVNVFINIEEIPHPEIDAKIIAQNIANQLDRRILFRRVIKRSIQTAMRLGIKGIKIQLSGRLGGSEIARTEWQREGRVPLHTLRADIDYAQNESYTNYGVIGIKVWVFKNEIFGGIEEVRLKNNTIKVNVNGDN</sequence>
<dbReference type="PROSITE" id="PS50823">
    <property type="entry name" value="KH_TYPE_2"/>
    <property type="match status" value="1"/>
</dbReference>
<dbReference type="SMART" id="SM00322">
    <property type="entry name" value="KH"/>
    <property type="match status" value="1"/>
</dbReference>
<dbReference type="STRING" id="1495769.CEM_100"/>
<dbReference type="OrthoDB" id="9806396at2"/>
<protein>
    <recommendedName>
        <fullName evidence="7 8">Small ribosomal subunit protein uS3</fullName>
    </recommendedName>
</protein>
<dbReference type="GO" id="GO:0022627">
    <property type="term" value="C:cytosolic small ribosomal subunit"/>
    <property type="evidence" value="ECO:0007669"/>
    <property type="project" value="TreeGrafter"/>
</dbReference>
<accession>A0A078KDU1</accession>
<keyword evidence="4 8" id="KW-0689">Ribosomal protein</keyword>
<dbReference type="NCBIfam" id="TIGR01009">
    <property type="entry name" value="rpsC_bact"/>
    <property type="match status" value="1"/>
</dbReference>
<evidence type="ECO:0000256" key="5">
    <source>
        <dbReference type="ARBA" id="ARBA00023274"/>
    </source>
</evidence>
<dbReference type="InterPro" id="IPR001351">
    <property type="entry name" value="Ribosomal_uS3_C"/>
</dbReference>
<dbReference type="PATRIC" id="fig|1495769.3.peg.90"/>
<dbReference type="SUPFAM" id="SSF54821">
    <property type="entry name" value="Ribosomal protein S3 C-terminal domain"/>
    <property type="match status" value="1"/>
</dbReference>
<dbReference type="InterPro" id="IPR057258">
    <property type="entry name" value="Ribosomal_uS3"/>
</dbReference>
<dbReference type="PANTHER" id="PTHR11760">
    <property type="entry name" value="30S/40S RIBOSOMAL PROTEIN S3"/>
    <property type="match status" value="1"/>
</dbReference>
<dbReference type="PANTHER" id="PTHR11760:SF19">
    <property type="entry name" value="SMALL RIBOSOMAL SUBUNIT PROTEIN US3C"/>
    <property type="match status" value="1"/>
</dbReference>
<dbReference type="GO" id="GO:0006412">
    <property type="term" value="P:translation"/>
    <property type="evidence" value="ECO:0007669"/>
    <property type="project" value="UniProtKB-UniRule"/>
</dbReference>
<reference evidence="12" key="1">
    <citation type="submission" date="2014-07" db="EMBL/GenBank/DDBJ databases">
        <authorList>
            <person name="Santos-Garcia D."/>
        </authorList>
    </citation>
    <scope>NUCLEOTIDE SEQUENCE [LARGE SCALE GENOMIC DNA]</scope>
</reference>
<keyword evidence="3 8" id="KW-0694">RNA-binding</keyword>
<keyword evidence="5 8" id="KW-0687">Ribonucleoprotein</keyword>
<evidence type="ECO:0000313" key="12">
    <source>
        <dbReference type="Proteomes" id="UP000032420"/>
    </source>
</evidence>
<dbReference type="InterPro" id="IPR018280">
    <property type="entry name" value="Ribosomal_uS3_CS"/>
</dbReference>
<evidence type="ECO:0000256" key="8">
    <source>
        <dbReference type="HAMAP-Rule" id="MF_01309"/>
    </source>
</evidence>
<dbReference type="HAMAP" id="MF_01309_B">
    <property type="entry name" value="Ribosomal_uS3_B"/>
    <property type="match status" value="1"/>
</dbReference>
<evidence type="ECO:0000256" key="6">
    <source>
        <dbReference type="ARBA" id="ARBA00024998"/>
    </source>
</evidence>
<dbReference type="Pfam" id="PF07650">
    <property type="entry name" value="KH_2"/>
    <property type="match status" value="1"/>
</dbReference>
<dbReference type="PROSITE" id="PS00548">
    <property type="entry name" value="RIBOSOMAL_S3"/>
    <property type="match status" value="1"/>
</dbReference>
<evidence type="ECO:0000313" key="11">
    <source>
        <dbReference type="EMBL" id="CDZ16368.1"/>
    </source>
</evidence>
<evidence type="ECO:0000256" key="9">
    <source>
        <dbReference type="RuleBase" id="RU003624"/>
    </source>
</evidence>
<keyword evidence="12" id="KW-1185">Reference proteome</keyword>
<keyword evidence="2 8" id="KW-0699">rRNA-binding</keyword>
<dbReference type="KEGG" id="eme:CEM_100"/>
<gene>
    <name evidence="8 11" type="primary">rpsC</name>
    <name evidence="11" type="ORF">CEM_100</name>
</gene>
<evidence type="ECO:0000256" key="1">
    <source>
        <dbReference type="ARBA" id="ARBA00010761"/>
    </source>
</evidence>
<dbReference type="InterPro" id="IPR005704">
    <property type="entry name" value="Ribosomal_uS3_bac-typ"/>
</dbReference>
<dbReference type="InterPro" id="IPR009019">
    <property type="entry name" value="KH_sf_prok-type"/>
</dbReference>
<evidence type="ECO:0000256" key="2">
    <source>
        <dbReference type="ARBA" id="ARBA00022730"/>
    </source>
</evidence>
<comment type="function">
    <text evidence="6 8">Binds the lower part of the 30S subunit head. Binds mRNA in the 70S ribosome, positioning it for translation.</text>
</comment>
<dbReference type="GO" id="GO:0003729">
    <property type="term" value="F:mRNA binding"/>
    <property type="evidence" value="ECO:0007669"/>
    <property type="project" value="UniProtKB-UniRule"/>
</dbReference>
<evidence type="ECO:0000256" key="4">
    <source>
        <dbReference type="ARBA" id="ARBA00022980"/>
    </source>
</evidence>
<dbReference type="InterPro" id="IPR004044">
    <property type="entry name" value="KH_dom_type_2"/>
</dbReference>
<dbReference type="InterPro" id="IPR036419">
    <property type="entry name" value="Ribosomal_S3_C_sf"/>
</dbReference>
<dbReference type="Gene3D" id="3.30.1140.32">
    <property type="entry name" value="Ribosomal protein S3, C-terminal domain"/>
    <property type="match status" value="1"/>
</dbReference>
<name>A0A078KDU1_9GAMM</name>
<dbReference type="EMBL" id="LM655252">
    <property type="protein sequence ID" value="CDZ16368.1"/>
    <property type="molecule type" value="Genomic_DNA"/>
</dbReference>
<dbReference type="Gene3D" id="3.30.300.20">
    <property type="match status" value="1"/>
</dbReference>
<dbReference type="SUPFAM" id="SSF54814">
    <property type="entry name" value="Prokaryotic type KH domain (KH-domain type II)"/>
    <property type="match status" value="1"/>
</dbReference>
<dbReference type="CDD" id="cd02412">
    <property type="entry name" value="KH-II_30S_S3"/>
    <property type="match status" value="1"/>
</dbReference>
<dbReference type="GO" id="GO:0003735">
    <property type="term" value="F:structural constituent of ribosome"/>
    <property type="evidence" value="ECO:0007669"/>
    <property type="project" value="InterPro"/>
</dbReference>
<comment type="similarity">
    <text evidence="1 8 9">Belongs to the universal ribosomal protein uS3 family.</text>
</comment>
<organism evidence="11 12">
    <name type="scientific">Candidatus Johnevansia muelleri</name>
    <dbReference type="NCBI Taxonomy" id="1495769"/>
    <lineage>
        <taxon>Bacteria</taxon>
        <taxon>Pseudomonadati</taxon>
        <taxon>Pseudomonadota</taxon>
        <taxon>Gammaproteobacteria</taxon>
        <taxon>Candidatus Johnevansiales</taxon>
        <taxon>Candidatus Johnevansiaceae</taxon>
        <taxon>Candidatus Johnevansia</taxon>
    </lineage>
</organism>
<evidence type="ECO:0000256" key="7">
    <source>
        <dbReference type="ARBA" id="ARBA00035257"/>
    </source>
</evidence>
<dbReference type="InterPro" id="IPR004087">
    <property type="entry name" value="KH_dom"/>
</dbReference>
<comment type="subunit">
    <text evidence="8">Part of the 30S ribosomal subunit. Forms a tight complex with proteins S10 and S14.</text>
</comment>
<dbReference type="GO" id="GO:0019843">
    <property type="term" value="F:rRNA binding"/>
    <property type="evidence" value="ECO:0007669"/>
    <property type="project" value="UniProtKB-UniRule"/>
</dbReference>
<dbReference type="HOGENOM" id="CLU_058591_0_2_6"/>